<sequence>MRTEDMLAAVTPQVYEQFKRAIELGKWPDGRVLTQEQKQTCMQAVIAYEHAHVPENERVGYVPPKAEPCATDHDHDEPAPLKWKTDEEQ</sequence>
<evidence type="ECO:0000313" key="2">
    <source>
        <dbReference type="EMBL" id="MDO6424188.1"/>
    </source>
</evidence>
<gene>
    <name evidence="2" type="ORF">Q4521_17005</name>
</gene>
<dbReference type="InterPro" id="IPR009749">
    <property type="entry name" value="DUF1315"/>
</dbReference>
<dbReference type="Pfam" id="PF07023">
    <property type="entry name" value="DUF1315"/>
    <property type="match status" value="1"/>
</dbReference>
<proteinExistence type="predicted"/>
<accession>A0AAW7X932</accession>
<evidence type="ECO:0000313" key="3">
    <source>
        <dbReference type="Proteomes" id="UP001169760"/>
    </source>
</evidence>
<dbReference type="RefSeq" id="WP_216062753.1">
    <property type="nucleotide sequence ID" value="NZ_CP123764.1"/>
</dbReference>
<feature type="region of interest" description="Disordered" evidence="1">
    <location>
        <begin position="59"/>
        <end position="89"/>
    </location>
</feature>
<dbReference type="Proteomes" id="UP001169760">
    <property type="component" value="Unassembled WGS sequence"/>
</dbReference>
<name>A0AAW7X932_9GAMM</name>
<organism evidence="2 3">
    <name type="scientific">Saccharophagus degradans</name>
    <dbReference type="NCBI Taxonomy" id="86304"/>
    <lineage>
        <taxon>Bacteria</taxon>
        <taxon>Pseudomonadati</taxon>
        <taxon>Pseudomonadota</taxon>
        <taxon>Gammaproteobacteria</taxon>
        <taxon>Cellvibrionales</taxon>
        <taxon>Cellvibrionaceae</taxon>
        <taxon>Saccharophagus</taxon>
    </lineage>
</organism>
<dbReference type="EMBL" id="JAUOPB010000013">
    <property type="protein sequence ID" value="MDO6424188.1"/>
    <property type="molecule type" value="Genomic_DNA"/>
</dbReference>
<dbReference type="AlphaFoldDB" id="A0AAW7X932"/>
<reference evidence="2" key="1">
    <citation type="submission" date="2023-07" db="EMBL/GenBank/DDBJ databases">
        <title>Genome content predicts the carbon catabolic preferences of heterotrophic bacteria.</title>
        <authorList>
            <person name="Gralka M."/>
        </authorList>
    </citation>
    <scope>NUCLEOTIDE SEQUENCE</scope>
    <source>
        <strain evidence="2">I3M17_2</strain>
    </source>
</reference>
<protein>
    <submittedName>
        <fullName evidence="2">DUF1315 family protein</fullName>
    </submittedName>
</protein>
<evidence type="ECO:0000256" key="1">
    <source>
        <dbReference type="SAM" id="MobiDB-lite"/>
    </source>
</evidence>
<feature type="compositionally biased region" description="Basic and acidic residues" evidence="1">
    <location>
        <begin position="70"/>
        <end position="89"/>
    </location>
</feature>
<comment type="caution">
    <text evidence="2">The sequence shown here is derived from an EMBL/GenBank/DDBJ whole genome shotgun (WGS) entry which is preliminary data.</text>
</comment>